<evidence type="ECO:0000313" key="2">
    <source>
        <dbReference type="Proteomes" id="UP000196877"/>
    </source>
</evidence>
<evidence type="ECO:0000313" key="1">
    <source>
        <dbReference type="EMBL" id="ASB87258.1"/>
    </source>
</evidence>
<protein>
    <submittedName>
        <fullName evidence="1">Uncharacterized protein</fullName>
    </submittedName>
</protein>
<dbReference type="EMBL" id="CP021920">
    <property type="protein sequence ID" value="ASB87258.1"/>
    <property type="molecule type" value="Genomic_DNA"/>
</dbReference>
<sequence>MTCVFCSVFTCLPYVQSAIHDGLLANYGEKTFDSCLFINEETRLGHPPYTAKTDIPVKRGDVSHRQPDEGQALSIIVVPNPIFELI</sequence>
<reference evidence="1 2" key="1">
    <citation type="submission" date="2017-06" db="EMBL/GenBank/DDBJ databases">
        <title>Genome sequence of Bacillus sonorensis strain SRCM101395.</title>
        <authorList>
            <person name="Cho S.H."/>
        </authorList>
    </citation>
    <scope>NUCLEOTIDE SEQUENCE [LARGE SCALE GENOMIC DNA]</scope>
    <source>
        <strain evidence="1 2">SRCM101395</strain>
    </source>
</reference>
<proteinExistence type="predicted"/>
<keyword evidence="2" id="KW-1185">Reference proteome</keyword>
<dbReference type="Proteomes" id="UP000196877">
    <property type="component" value="Chromosome"/>
</dbReference>
<gene>
    <name evidence="1" type="ORF">S101395_00704</name>
</gene>
<organism evidence="1 2">
    <name type="scientific">Bacillus sonorensis</name>
    <dbReference type="NCBI Taxonomy" id="119858"/>
    <lineage>
        <taxon>Bacteria</taxon>
        <taxon>Bacillati</taxon>
        <taxon>Bacillota</taxon>
        <taxon>Bacilli</taxon>
        <taxon>Bacillales</taxon>
        <taxon>Bacillaceae</taxon>
        <taxon>Bacillus</taxon>
    </lineage>
</organism>
<name>A0ABN5ADT1_9BACI</name>
<accession>A0ABN5ADT1</accession>